<dbReference type="Pfam" id="PF10960">
    <property type="entry name" value="Holin_BhlA"/>
    <property type="match status" value="1"/>
</dbReference>
<dbReference type="RefSeq" id="WP_109690651.1">
    <property type="nucleotide sequence ID" value="NZ_QGGL01000017.1"/>
</dbReference>
<dbReference type="InterPro" id="IPR024405">
    <property type="entry name" value="Phage_BhlA/UviB"/>
</dbReference>
<protein>
    <submittedName>
        <fullName evidence="2">BhlA-like holin</fullName>
    </submittedName>
</protein>
<evidence type="ECO:0000256" key="1">
    <source>
        <dbReference type="SAM" id="Phobius"/>
    </source>
</evidence>
<gene>
    <name evidence="2" type="ORF">C7459_11790</name>
</gene>
<dbReference type="EMBL" id="QGGL01000017">
    <property type="protein sequence ID" value="PWK07491.1"/>
    <property type="molecule type" value="Genomic_DNA"/>
</dbReference>
<proteinExistence type="predicted"/>
<dbReference type="AlphaFoldDB" id="A0A316D6H7"/>
<evidence type="ECO:0000313" key="3">
    <source>
        <dbReference type="Proteomes" id="UP000245634"/>
    </source>
</evidence>
<dbReference type="Proteomes" id="UP000245634">
    <property type="component" value="Unassembled WGS sequence"/>
</dbReference>
<sequence length="67" mass="7919">MVEENLIAIFQGQGPWALLFVVLFMWNLRENKQREGRLIDVIDRLSEKYDEMAVDLHDIKETLKKTA</sequence>
<keyword evidence="1" id="KW-0472">Membrane</keyword>
<dbReference type="OrthoDB" id="2361545at2"/>
<keyword evidence="3" id="KW-1185">Reference proteome</keyword>
<feature type="transmembrane region" description="Helical" evidence="1">
    <location>
        <begin position="6"/>
        <end position="28"/>
    </location>
</feature>
<keyword evidence="1" id="KW-0812">Transmembrane</keyword>
<reference evidence="2 3" key="1">
    <citation type="submission" date="2018-05" db="EMBL/GenBank/DDBJ databases">
        <title>Genomic Encyclopedia of Type Strains, Phase IV (KMG-IV): sequencing the most valuable type-strain genomes for metagenomic binning, comparative biology and taxonomic classification.</title>
        <authorList>
            <person name="Goeker M."/>
        </authorList>
    </citation>
    <scope>NUCLEOTIDE SEQUENCE [LARGE SCALE GENOMIC DNA]</scope>
    <source>
        <strain evidence="2 3">DSM 18773</strain>
    </source>
</reference>
<keyword evidence="1" id="KW-1133">Transmembrane helix</keyword>
<accession>A0A316D6H7</accession>
<evidence type="ECO:0000313" key="2">
    <source>
        <dbReference type="EMBL" id="PWK07491.1"/>
    </source>
</evidence>
<comment type="caution">
    <text evidence="2">The sequence shown here is derived from an EMBL/GenBank/DDBJ whole genome shotgun (WGS) entry which is preliminary data.</text>
</comment>
<organism evidence="2 3">
    <name type="scientific">Tumebacillus permanentifrigoris</name>
    <dbReference type="NCBI Taxonomy" id="378543"/>
    <lineage>
        <taxon>Bacteria</taxon>
        <taxon>Bacillati</taxon>
        <taxon>Bacillota</taxon>
        <taxon>Bacilli</taxon>
        <taxon>Bacillales</taxon>
        <taxon>Alicyclobacillaceae</taxon>
        <taxon>Tumebacillus</taxon>
    </lineage>
</organism>
<name>A0A316D6H7_9BACL</name>